<dbReference type="EMBL" id="CAGKOT010000028">
    <property type="protein sequence ID" value="CAB5370851.1"/>
    <property type="molecule type" value="Genomic_DNA"/>
</dbReference>
<dbReference type="EMBL" id="LLXJ01001190">
    <property type="protein sequence ID" value="PKC03414.1"/>
    <property type="molecule type" value="Genomic_DNA"/>
</dbReference>
<protein>
    <recommendedName>
        <fullName evidence="3">AIG1-type G domain-containing protein</fullName>
    </recommendedName>
</protein>
<dbReference type="GO" id="GO:0005525">
    <property type="term" value="F:GTP binding"/>
    <property type="evidence" value="ECO:0007669"/>
    <property type="project" value="UniProtKB-KW"/>
</dbReference>
<gene>
    <name evidence="4" type="ORF">CHRIB12_LOCUS12821</name>
    <name evidence="6" type="ORF">RhiirA1_426300</name>
    <name evidence="5" type="ORF">RhiirA5_19948</name>
</gene>
<comment type="caution">
    <text evidence="5">The sequence shown here is derived from an EMBL/GenBank/DDBJ whole genome shotgun (WGS) entry which is preliminary data.</text>
</comment>
<accession>A0A2I1EW35</accession>
<reference evidence="5 8" key="1">
    <citation type="submission" date="2016-04" db="EMBL/GenBank/DDBJ databases">
        <title>Genome analyses suggest a sexual origin of heterokaryosis in a supposedly ancient asexual fungus.</title>
        <authorList>
            <person name="Ropars J."/>
            <person name="Sedzielewska K."/>
            <person name="Noel J."/>
            <person name="Charron P."/>
            <person name="Farinelli L."/>
            <person name="Marton T."/>
            <person name="Kruger M."/>
            <person name="Pelin A."/>
            <person name="Brachmann A."/>
            <person name="Corradi N."/>
        </authorList>
    </citation>
    <scope>NUCLEOTIDE SEQUENCE [LARGE SCALE GENOMIC DNA]</scope>
    <source>
        <strain evidence="5 8">A5</strain>
    </source>
</reference>
<dbReference type="EMBL" id="LLXH01001207">
    <property type="protein sequence ID" value="PKC60078.1"/>
    <property type="molecule type" value="Genomic_DNA"/>
</dbReference>
<reference evidence="6 7" key="4">
    <citation type="submission" date="2017-10" db="EMBL/GenBank/DDBJ databases">
        <title>Genome analyses suggest a sexual origin of heterokaryosis in a supposedly ancient asexual fungus.</title>
        <authorList>
            <person name="Corradi N."/>
            <person name="Sedzielewska K."/>
            <person name="Noel J."/>
            <person name="Charron P."/>
            <person name="Farinelli L."/>
            <person name="Marton T."/>
            <person name="Kruger M."/>
            <person name="Pelin A."/>
            <person name="Brachmann A."/>
            <person name="Corradi N."/>
        </authorList>
    </citation>
    <scope>NUCLEOTIDE SEQUENCE [LARGE SCALE GENOMIC DNA]</scope>
    <source>
        <strain evidence="6 7">A1</strain>
    </source>
</reference>
<dbReference type="PANTHER" id="PTHR10903">
    <property type="entry name" value="GTPASE, IMAP FAMILY MEMBER-RELATED"/>
    <property type="match status" value="1"/>
</dbReference>
<dbReference type="VEuPathDB" id="FungiDB:FUN_009090"/>
<dbReference type="Pfam" id="PF04548">
    <property type="entry name" value="AIG1"/>
    <property type="match status" value="1"/>
</dbReference>
<keyword evidence="1" id="KW-0547">Nucleotide-binding</keyword>
<evidence type="ECO:0000256" key="1">
    <source>
        <dbReference type="ARBA" id="ARBA00022741"/>
    </source>
</evidence>
<evidence type="ECO:0000256" key="2">
    <source>
        <dbReference type="ARBA" id="ARBA00023134"/>
    </source>
</evidence>
<reference evidence="5 8" key="2">
    <citation type="submission" date="2017-09" db="EMBL/GenBank/DDBJ databases">
        <title>Extensive intraspecific genome diversity in a model arbuscular mycorrhizal fungus.</title>
        <authorList>
            <person name="Chen E.C."/>
            <person name="Morin E."/>
            <person name="Beaudet D."/>
            <person name="Noel J."/>
            <person name="Ndikumana S."/>
            <person name="Charron P."/>
            <person name="St-Onge C."/>
            <person name="Giorgi J."/>
            <person name="Grigoriev I.V."/>
            <person name="Roux C."/>
            <person name="Martin F.M."/>
            <person name="Corradi N."/>
        </authorList>
    </citation>
    <scope>NUCLEOTIDE SEQUENCE [LARGE SCALE GENOMIC DNA]</scope>
    <source>
        <strain evidence="5 8">A5</strain>
    </source>
</reference>
<dbReference type="Proteomes" id="UP000684084">
    <property type="component" value="Unassembled WGS sequence"/>
</dbReference>
<evidence type="ECO:0000313" key="6">
    <source>
        <dbReference type="EMBL" id="PKC60078.1"/>
    </source>
</evidence>
<dbReference type="VEuPathDB" id="FungiDB:RhiirFUN_007877"/>
<dbReference type="Gene3D" id="3.40.50.300">
    <property type="entry name" value="P-loop containing nucleotide triphosphate hydrolases"/>
    <property type="match status" value="1"/>
</dbReference>
<evidence type="ECO:0000259" key="3">
    <source>
        <dbReference type="Pfam" id="PF04548"/>
    </source>
</evidence>
<evidence type="ECO:0000313" key="5">
    <source>
        <dbReference type="EMBL" id="PKC03414.1"/>
    </source>
</evidence>
<keyword evidence="2" id="KW-0342">GTP-binding</keyword>
<dbReference type="InterPro" id="IPR006703">
    <property type="entry name" value="G_AIG1"/>
</dbReference>
<dbReference type="AlphaFoldDB" id="A0A2I1EW35"/>
<dbReference type="Proteomes" id="UP000232688">
    <property type="component" value="Unassembled WGS sequence"/>
</dbReference>
<evidence type="ECO:0000313" key="4">
    <source>
        <dbReference type="EMBL" id="CAB5370851.1"/>
    </source>
</evidence>
<reference evidence="6 7" key="3">
    <citation type="submission" date="2017-10" db="EMBL/GenBank/DDBJ databases">
        <title>Extensive intraspecific genome diversity in a model arbuscular mycorrhizal fungus.</title>
        <authorList>
            <person name="Chen E.C.H."/>
            <person name="Morin E."/>
            <person name="Baudet D."/>
            <person name="Noel J."/>
            <person name="Ndikumana S."/>
            <person name="Charron P."/>
            <person name="St-Onge C."/>
            <person name="Giorgi J."/>
            <person name="Grigoriev I.V."/>
            <person name="Roux C."/>
            <person name="Martin F.M."/>
            <person name="Corradi N."/>
        </authorList>
    </citation>
    <scope>NUCLEOTIDE SEQUENCE [LARGE SCALE GENOMIC DNA]</scope>
    <source>
        <strain evidence="6 7">A1</strain>
    </source>
</reference>
<proteinExistence type="predicted"/>
<organism evidence="5 8">
    <name type="scientific">Rhizophagus irregularis</name>
    <dbReference type="NCBI Taxonomy" id="588596"/>
    <lineage>
        <taxon>Eukaryota</taxon>
        <taxon>Fungi</taxon>
        <taxon>Fungi incertae sedis</taxon>
        <taxon>Mucoromycota</taxon>
        <taxon>Glomeromycotina</taxon>
        <taxon>Glomeromycetes</taxon>
        <taxon>Glomerales</taxon>
        <taxon>Glomeraceae</taxon>
        <taxon>Rhizophagus</taxon>
    </lineage>
</organism>
<dbReference type="InterPro" id="IPR045058">
    <property type="entry name" value="GIMA/IAN/Toc"/>
</dbReference>
<evidence type="ECO:0000313" key="8">
    <source>
        <dbReference type="Proteomes" id="UP000232722"/>
    </source>
</evidence>
<dbReference type="VEuPathDB" id="FungiDB:RhiirA1_426300"/>
<dbReference type="OrthoDB" id="8954335at2759"/>
<name>A0A2I1EW35_9GLOM</name>
<evidence type="ECO:0000313" key="7">
    <source>
        <dbReference type="Proteomes" id="UP000232688"/>
    </source>
</evidence>
<dbReference type="SUPFAM" id="SSF52540">
    <property type="entry name" value="P-loop containing nucleoside triphosphate hydrolases"/>
    <property type="match status" value="1"/>
</dbReference>
<dbReference type="InterPro" id="IPR027417">
    <property type="entry name" value="P-loop_NTPase"/>
</dbReference>
<sequence>MAVRNILVVGATGSGKSALCNVLTGTDVFREGGYAVSETHNIQSSYFDWNGNKYCVVDTVGIGNTKQTMKEVVSIIKKELKSMPGKIWQILLVTDGRFSREEIEIYNSVINKFKESLVTIVRSKFGDFRNEVECKNDRDVMLTNNDIAKIIKRRKVIHVDNPPINIICNSNDETDDETDENEINTQNKVNKNTRIRSRIILMNYLDKLKPYFFS</sequence>
<feature type="domain" description="AIG1-type G" evidence="3">
    <location>
        <begin position="4"/>
        <end position="120"/>
    </location>
</feature>
<reference evidence="4" key="5">
    <citation type="submission" date="2020-05" db="EMBL/GenBank/DDBJ databases">
        <authorList>
            <person name="Rincon C."/>
            <person name="Sanders R I."/>
            <person name="Robbins C."/>
            <person name="Chaturvedi A."/>
        </authorList>
    </citation>
    <scope>NUCLEOTIDE SEQUENCE</scope>
    <source>
        <strain evidence="4">CHB12</strain>
    </source>
</reference>
<dbReference type="PANTHER" id="PTHR10903:SF184">
    <property type="entry name" value="GTP-BINDING PROTEIN A"/>
    <property type="match status" value="1"/>
</dbReference>
<dbReference type="Proteomes" id="UP000232722">
    <property type="component" value="Unassembled WGS sequence"/>
</dbReference>